<dbReference type="Proteomes" id="UP000720189">
    <property type="component" value="Unassembled WGS sequence"/>
</dbReference>
<accession>A0A9P9HWB8</accession>
<reference evidence="1" key="1">
    <citation type="journal article" date="2021" name="Nat. Commun.">
        <title>Genetic determinants of endophytism in the Arabidopsis root mycobiome.</title>
        <authorList>
            <person name="Mesny F."/>
            <person name="Miyauchi S."/>
            <person name="Thiergart T."/>
            <person name="Pickel B."/>
            <person name="Atanasova L."/>
            <person name="Karlsson M."/>
            <person name="Huettel B."/>
            <person name="Barry K.W."/>
            <person name="Haridas S."/>
            <person name="Chen C."/>
            <person name="Bauer D."/>
            <person name="Andreopoulos W."/>
            <person name="Pangilinan J."/>
            <person name="LaButti K."/>
            <person name="Riley R."/>
            <person name="Lipzen A."/>
            <person name="Clum A."/>
            <person name="Drula E."/>
            <person name="Henrissat B."/>
            <person name="Kohler A."/>
            <person name="Grigoriev I.V."/>
            <person name="Martin F.M."/>
            <person name="Hacquard S."/>
        </authorList>
    </citation>
    <scope>NUCLEOTIDE SEQUENCE</scope>
    <source>
        <strain evidence="1">MPI-CAGE-AT-0023</strain>
    </source>
</reference>
<comment type="caution">
    <text evidence="1">The sequence shown here is derived from an EMBL/GenBank/DDBJ whole genome shotgun (WGS) entry which is preliminary data.</text>
</comment>
<dbReference type="RefSeq" id="XP_046053570.1">
    <property type="nucleotide sequence ID" value="XM_046198774.1"/>
</dbReference>
<dbReference type="EMBL" id="JAGMUX010000003">
    <property type="protein sequence ID" value="KAH7264835.1"/>
    <property type="molecule type" value="Genomic_DNA"/>
</dbReference>
<proteinExistence type="predicted"/>
<organism evidence="1 2">
    <name type="scientific">Fusarium redolens</name>
    <dbReference type="NCBI Taxonomy" id="48865"/>
    <lineage>
        <taxon>Eukaryota</taxon>
        <taxon>Fungi</taxon>
        <taxon>Dikarya</taxon>
        <taxon>Ascomycota</taxon>
        <taxon>Pezizomycotina</taxon>
        <taxon>Sordariomycetes</taxon>
        <taxon>Hypocreomycetidae</taxon>
        <taxon>Hypocreales</taxon>
        <taxon>Nectriaceae</taxon>
        <taxon>Fusarium</taxon>
        <taxon>Fusarium redolens species complex</taxon>
    </lineage>
</organism>
<dbReference type="GeneID" id="70228728"/>
<evidence type="ECO:0000313" key="1">
    <source>
        <dbReference type="EMBL" id="KAH7264835.1"/>
    </source>
</evidence>
<keyword evidence="2" id="KW-1185">Reference proteome</keyword>
<evidence type="ECO:0000313" key="2">
    <source>
        <dbReference type="Proteomes" id="UP000720189"/>
    </source>
</evidence>
<sequence length="214" mass="24655">MNGQNVWIYGNYLTESPYPHSTVQVMFGDDSIYWISVHLLDRGVVKLNWLNETQTDAFIRYLRNGKWQRRKSDGLNGSLESYNGMQHCLSAHGLALEYEMDELARLTFVDFTKMADRLSIFELMKMLKDADWTLHSNQTALADYFTQRVAMSEETITEDQITIFRSGNSARRTFANVALVGMIEMKHKLQQYEEKYGPLETGEDSVKTEGGPLE</sequence>
<dbReference type="OrthoDB" id="5013299at2759"/>
<dbReference type="AlphaFoldDB" id="A0A9P9HWB8"/>
<name>A0A9P9HWB8_FUSRE</name>
<gene>
    <name evidence="1" type="ORF">BKA55DRAFT_685322</name>
</gene>
<protein>
    <submittedName>
        <fullName evidence="1">Uncharacterized protein</fullName>
    </submittedName>
</protein>